<evidence type="ECO:0000259" key="2">
    <source>
        <dbReference type="Pfam" id="PF12624"/>
    </source>
</evidence>
<dbReference type="InterPro" id="IPR026854">
    <property type="entry name" value="VPS13_N"/>
</dbReference>
<dbReference type="Proteomes" id="UP001163823">
    <property type="component" value="Chromosome 3"/>
</dbReference>
<sequence>MFEKLVGNLLSGYLSQYFKDIQIEQLKITVWNEEVLLENVELILEAFDYLQLPFALKQGRVGRLSIKIPWKKLGWDPIVIILEDIFISASQREDQEWSMDAVGKREFAGKKAKLAAAELAKLKKRVCDSQAGQSFISYITAKILDSIQVSVRNFHVMYTDVQSDPGHIMFGLKFSSLMIMKQIPTGTSSGRGRGGQVNIVVEIKGLELYSIMFQGKMELIPVPSAVNIGAGRSTTFAEKTYDSLLAPCDVSLLLLANRSGKLGEYAPQYSITAELTGLVLSLDEAQLHQLLFLWDYLCTSQLREKYGRYRPWCSSLSRKHVGWQILWWHYAQEAVLSDVRKKLRKTSWKYLGERLNFRRSYIKLYKTKLDFLRKEQQVPADTLEDLEQMEKESELDDILNYRSAAEYELQEILSRSSTLNMGTFDADISVDKSRIDEHSTGKSRGWLNWLSRGMLGAGGTDDSGQFSGVVSDEVIKDIYEATEFRPPASSNSVIVANDEIYLCAMKFSIHQISATLRSKKHDQEIAELMFNGATIESKLWKDWTTVSATVKSGKMVDPCSKKITMLTRTPIVEKNNLDNEEHSCSVHVDVSPNHDVELSIKGILQGIELTVDTDYISNLMEFFDVFKSFKFQQERVLLSLNEFGDVNTRLLSKAEYILSGHKKVMWDITIINVCINVPWRNTSSEKCKLVMESGSFTFMSKHYLESHSSHVEEQPYIVKNLLNSISSCGLYRDIKLEDLYHYVEINLNDFEIRVMDSDYSREFSILEKFCASITVAFCVIPDESILKQLEVFVIIQSIHAHFSPSIYSAVVEVVSHLGILQSKAESLMRDIPDPHDIMSNVPKASSFGFSISSNLESVSLQVDISNNEDNGNALMISLLELDIQYTLTDFEECWVCMKALKISTCALTAMSTNASFALHYESWKTEIVCQKCTIFLNDADVHCYPHVVGLLNGFFTRLSACGTDTVKSSACVGAEISAPVPSFGFQRFGFSNYFESGSSGCASIPLDNFPFVTISNSGPLGNLESSLIYAVSEWRKYFSLRDRKIRSSKFSIKSGSKFFHGSLRKSKSTFEAYHESGSSGITSQFIVDLHLCGLRMHFHDSSCIVGTVTLPMSKCSMFFSAGSMDILSSIEGLVLTSSWWTQNFREYLWGPSSPNLSPIINVRVRKGRSMLCGDNLEVSISIQHVYCMLPPEYLAIIIGYFSLPDWNSVTNDHLVTKGNDYIAPENDSDITYKFEILDSSLILPPESNECQFLKVEIQQLYCSFIHSTSADKVTVDIPPEHLVPVHKLAKRNNSLNVFGRELCLSFLLFKDDICDHPELSEDTDCVNCFFNCTFKRGCLGQNSM</sequence>
<accession>A0AAD7QB40</accession>
<comment type="caution">
    <text evidence="3">The sequence shown here is derived from an EMBL/GenBank/DDBJ whole genome shotgun (WGS) entry which is preliminary data.</text>
</comment>
<reference evidence="3" key="1">
    <citation type="journal article" date="2023" name="Science">
        <title>Elucidation of the pathway for biosynthesis of saponin adjuvants from the soapbark tree.</title>
        <authorList>
            <person name="Reed J."/>
            <person name="Orme A."/>
            <person name="El-Demerdash A."/>
            <person name="Owen C."/>
            <person name="Martin L.B.B."/>
            <person name="Misra R.C."/>
            <person name="Kikuchi S."/>
            <person name="Rejzek M."/>
            <person name="Martin A.C."/>
            <person name="Harkess A."/>
            <person name="Leebens-Mack J."/>
            <person name="Louveau T."/>
            <person name="Stephenson M.J."/>
            <person name="Osbourn A."/>
        </authorList>
    </citation>
    <scope>NUCLEOTIDE SEQUENCE</scope>
    <source>
        <strain evidence="3">S10</strain>
    </source>
</reference>
<keyword evidence="1" id="KW-0813">Transport</keyword>
<keyword evidence="4" id="KW-1185">Reference proteome</keyword>
<evidence type="ECO:0000313" key="4">
    <source>
        <dbReference type="Proteomes" id="UP001163823"/>
    </source>
</evidence>
<dbReference type="GO" id="GO:0006623">
    <property type="term" value="P:protein targeting to vacuole"/>
    <property type="evidence" value="ECO:0007669"/>
    <property type="project" value="TreeGrafter"/>
</dbReference>
<evidence type="ECO:0000256" key="1">
    <source>
        <dbReference type="ARBA" id="ARBA00022448"/>
    </source>
</evidence>
<feature type="domain" description="Chorein N-terminal" evidence="2">
    <location>
        <begin position="1"/>
        <end position="179"/>
    </location>
</feature>
<protein>
    <submittedName>
        <fullName evidence="3">Vacuolar protein sorting-associated protein</fullName>
    </submittedName>
</protein>
<dbReference type="KEGG" id="qsa:O6P43_007639"/>
<dbReference type="InterPro" id="IPR026847">
    <property type="entry name" value="VPS13"/>
</dbReference>
<dbReference type="GO" id="GO:0045053">
    <property type="term" value="P:protein retention in Golgi apparatus"/>
    <property type="evidence" value="ECO:0007669"/>
    <property type="project" value="TreeGrafter"/>
</dbReference>
<dbReference type="PANTHER" id="PTHR16166:SF143">
    <property type="entry name" value="PROTEIN SORTING-ASSOCIATED PROTEIN, PUTATIVE (DUF1162)-RELATED"/>
    <property type="match status" value="1"/>
</dbReference>
<organism evidence="3 4">
    <name type="scientific">Quillaja saponaria</name>
    <name type="common">Soap bark tree</name>
    <dbReference type="NCBI Taxonomy" id="32244"/>
    <lineage>
        <taxon>Eukaryota</taxon>
        <taxon>Viridiplantae</taxon>
        <taxon>Streptophyta</taxon>
        <taxon>Embryophyta</taxon>
        <taxon>Tracheophyta</taxon>
        <taxon>Spermatophyta</taxon>
        <taxon>Magnoliopsida</taxon>
        <taxon>eudicotyledons</taxon>
        <taxon>Gunneridae</taxon>
        <taxon>Pentapetalae</taxon>
        <taxon>rosids</taxon>
        <taxon>fabids</taxon>
        <taxon>Fabales</taxon>
        <taxon>Quillajaceae</taxon>
        <taxon>Quillaja</taxon>
    </lineage>
</organism>
<gene>
    <name evidence="3" type="ORF">O6P43_007639</name>
</gene>
<evidence type="ECO:0000313" key="3">
    <source>
        <dbReference type="EMBL" id="KAJ7978122.1"/>
    </source>
</evidence>
<name>A0AAD7QB40_QUISA</name>
<dbReference type="PANTHER" id="PTHR16166">
    <property type="entry name" value="VACUOLAR PROTEIN SORTING-ASSOCIATED PROTEIN VPS13"/>
    <property type="match status" value="1"/>
</dbReference>
<proteinExistence type="predicted"/>
<feature type="domain" description="Chorein N-terminal" evidence="2">
    <location>
        <begin position="238"/>
        <end position="821"/>
    </location>
</feature>
<dbReference type="Pfam" id="PF12624">
    <property type="entry name" value="VPS13_N"/>
    <property type="match status" value="2"/>
</dbReference>
<dbReference type="EMBL" id="JARAOO010000003">
    <property type="protein sequence ID" value="KAJ7978122.1"/>
    <property type="molecule type" value="Genomic_DNA"/>
</dbReference>